<comment type="caution">
    <text evidence="2">The sequence shown here is derived from an EMBL/GenBank/DDBJ whole genome shotgun (WGS) entry which is preliminary data.</text>
</comment>
<protein>
    <submittedName>
        <fullName evidence="2">Uncharacterized protein</fullName>
    </submittedName>
</protein>
<name>A0A5N5T7N0_9CRUS</name>
<sequence>GCCYRDVNSWNLKVVPVDLGWFEEKPSGPFTSSTSIFWNVKTDILENGLALPKSEKLLNLSIASSMDTLATLNDDESNSSTINSSKVNENNNDFNSELNDSVSEIENEINTELQM</sequence>
<evidence type="ECO:0000256" key="1">
    <source>
        <dbReference type="SAM" id="MobiDB-lite"/>
    </source>
</evidence>
<dbReference type="AlphaFoldDB" id="A0A5N5T7N0"/>
<gene>
    <name evidence="2" type="ORF">Anas_08946</name>
</gene>
<evidence type="ECO:0000313" key="3">
    <source>
        <dbReference type="Proteomes" id="UP000326759"/>
    </source>
</evidence>
<feature type="region of interest" description="Disordered" evidence="1">
    <location>
        <begin position="73"/>
        <end position="115"/>
    </location>
</feature>
<organism evidence="2 3">
    <name type="scientific">Armadillidium nasatum</name>
    <dbReference type="NCBI Taxonomy" id="96803"/>
    <lineage>
        <taxon>Eukaryota</taxon>
        <taxon>Metazoa</taxon>
        <taxon>Ecdysozoa</taxon>
        <taxon>Arthropoda</taxon>
        <taxon>Crustacea</taxon>
        <taxon>Multicrustacea</taxon>
        <taxon>Malacostraca</taxon>
        <taxon>Eumalacostraca</taxon>
        <taxon>Peracarida</taxon>
        <taxon>Isopoda</taxon>
        <taxon>Oniscidea</taxon>
        <taxon>Crinocheta</taxon>
        <taxon>Armadillidiidae</taxon>
        <taxon>Armadillidium</taxon>
    </lineage>
</organism>
<keyword evidence="3" id="KW-1185">Reference proteome</keyword>
<reference evidence="2 3" key="1">
    <citation type="journal article" date="2019" name="PLoS Biol.">
        <title>Sex chromosomes control vertical transmission of feminizing Wolbachia symbionts in an isopod.</title>
        <authorList>
            <person name="Becking T."/>
            <person name="Chebbi M.A."/>
            <person name="Giraud I."/>
            <person name="Moumen B."/>
            <person name="Laverre T."/>
            <person name="Caubet Y."/>
            <person name="Peccoud J."/>
            <person name="Gilbert C."/>
            <person name="Cordaux R."/>
        </authorList>
    </citation>
    <scope>NUCLEOTIDE SEQUENCE [LARGE SCALE GENOMIC DNA]</scope>
    <source>
        <strain evidence="2">ANa2</strain>
        <tissue evidence="2">Whole body excluding digestive tract and cuticle</tissue>
    </source>
</reference>
<dbReference type="Proteomes" id="UP000326759">
    <property type="component" value="Unassembled WGS sequence"/>
</dbReference>
<feature type="compositionally biased region" description="Low complexity" evidence="1">
    <location>
        <begin position="83"/>
        <end position="101"/>
    </location>
</feature>
<accession>A0A5N5T7N0</accession>
<dbReference type="EMBL" id="SEYY01007390">
    <property type="protein sequence ID" value="KAB7502492.1"/>
    <property type="molecule type" value="Genomic_DNA"/>
</dbReference>
<feature type="non-terminal residue" evidence="2">
    <location>
        <position position="115"/>
    </location>
</feature>
<feature type="non-terminal residue" evidence="2">
    <location>
        <position position="1"/>
    </location>
</feature>
<proteinExistence type="predicted"/>
<evidence type="ECO:0000313" key="2">
    <source>
        <dbReference type="EMBL" id="KAB7502492.1"/>
    </source>
</evidence>